<evidence type="ECO:0000313" key="2">
    <source>
        <dbReference type="EMBL" id="CBW25329.1"/>
    </source>
</evidence>
<feature type="compositionally biased region" description="Polar residues" evidence="1">
    <location>
        <begin position="31"/>
        <end position="40"/>
    </location>
</feature>
<feature type="region of interest" description="Disordered" evidence="1">
    <location>
        <begin position="1"/>
        <end position="45"/>
    </location>
</feature>
<dbReference type="PATRIC" id="fig|862908.3.peg.395"/>
<name>E1X3Y9_HALMS</name>
<dbReference type="Proteomes" id="UP000008963">
    <property type="component" value="Chromosome"/>
</dbReference>
<organism evidence="2 3">
    <name type="scientific">Halobacteriovorax marinus (strain ATCC BAA-682 / DSM 15412 / SJ)</name>
    <name type="common">Bacteriovorax marinus</name>
    <dbReference type="NCBI Taxonomy" id="862908"/>
    <lineage>
        <taxon>Bacteria</taxon>
        <taxon>Pseudomonadati</taxon>
        <taxon>Bdellovibrionota</taxon>
        <taxon>Bacteriovoracia</taxon>
        <taxon>Bacteriovoracales</taxon>
        <taxon>Halobacteriovoraceae</taxon>
        <taxon>Halobacteriovorax</taxon>
    </lineage>
</organism>
<dbReference type="HOGENOM" id="CLU_2601196_0_0_7"/>
<dbReference type="STRING" id="862908.BMS_0412"/>
<gene>
    <name evidence="2" type="ordered locus">BMS_0412</name>
</gene>
<protein>
    <submittedName>
        <fullName evidence="2">Uncharacterized protein</fullName>
    </submittedName>
</protein>
<evidence type="ECO:0000313" key="3">
    <source>
        <dbReference type="Proteomes" id="UP000008963"/>
    </source>
</evidence>
<accession>E1X3Y9</accession>
<reference evidence="3" key="1">
    <citation type="journal article" date="2013" name="ISME J.">
        <title>A small predatory core genome in the divergent marine Bacteriovorax marinus SJ and the terrestrial Bdellovibrio bacteriovorus.</title>
        <authorList>
            <person name="Crossman L.C."/>
            <person name="Chen H."/>
            <person name="Cerdeno-Tarraga A.M."/>
            <person name="Brooks K."/>
            <person name="Quail M.A."/>
            <person name="Pineiro S.A."/>
            <person name="Hobley L."/>
            <person name="Sockett R.E."/>
            <person name="Bentley S.D."/>
            <person name="Parkhill J."/>
            <person name="Williams H.N."/>
            <person name="Stine O.C."/>
        </authorList>
    </citation>
    <scope>NUCLEOTIDE SEQUENCE [LARGE SCALE GENOMIC DNA]</scope>
    <source>
        <strain evidence="3">ATCC BAA-682 / DSM 15412 / SJ</strain>
    </source>
</reference>
<dbReference type="KEGG" id="bmx:BMS_0412"/>
<keyword evidence="3" id="KW-1185">Reference proteome</keyword>
<evidence type="ECO:0000256" key="1">
    <source>
        <dbReference type="SAM" id="MobiDB-lite"/>
    </source>
</evidence>
<proteinExistence type="predicted"/>
<dbReference type="EMBL" id="FQ312005">
    <property type="protein sequence ID" value="CBW25329.1"/>
    <property type="molecule type" value="Genomic_DNA"/>
</dbReference>
<dbReference type="AlphaFoldDB" id="E1X3Y9"/>
<sequence length="79" mass="8846">MGIKKLQNLFTNKKVKEQKKPALSLAKPESKSNTSTPNSDSAKDKAEIEAYIKSINSKLKEPDMAKKAAQILENWTKKN</sequence>